<evidence type="ECO:0000313" key="2">
    <source>
        <dbReference type="Proteomes" id="UP000694844"/>
    </source>
</evidence>
<reference evidence="3 4" key="1">
    <citation type="submission" date="2025-04" db="UniProtKB">
        <authorList>
            <consortium name="RefSeq"/>
        </authorList>
    </citation>
    <scope>IDENTIFICATION</scope>
    <source>
        <tissue evidence="3 4">Whole sample</tissue>
    </source>
</reference>
<name>A0A8B8AKB4_CRAVI</name>
<feature type="region of interest" description="Disordered" evidence="1">
    <location>
        <begin position="88"/>
        <end position="108"/>
    </location>
</feature>
<feature type="compositionally biased region" description="Polar residues" evidence="1">
    <location>
        <begin position="42"/>
        <end position="52"/>
    </location>
</feature>
<dbReference type="OrthoDB" id="6153060at2759"/>
<dbReference type="AlphaFoldDB" id="A0A8B8AKB4"/>
<protein>
    <submittedName>
        <fullName evidence="3 4">Uncharacterized protein LOC111103207</fullName>
    </submittedName>
</protein>
<feature type="compositionally biased region" description="Basic and acidic residues" evidence="1">
    <location>
        <begin position="88"/>
        <end position="97"/>
    </location>
</feature>
<evidence type="ECO:0000256" key="1">
    <source>
        <dbReference type="SAM" id="MobiDB-lite"/>
    </source>
</evidence>
<dbReference type="RefSeq" id="XP_022291987.1">
    <property type="nucleotide sequence ID" value="XM_022436279.1"/>
</dbReference>
<gene>
    <name evidence="3 4" type="primary">LOC111103207</name>
</gene>
<organism evidence="2 3">
    <name type="scientific">Crassostrea virginica</name>
    <name type="common">Eastern oyster</name>
    <dbReference type="NCBI Taxonomy" id="6565"/>
    <lineage>
        <taxon>Eukaryota</taxon>
        <taxon>Metazoa</taxon>
        <taxon>Spiralia</taxon>
        <taxon>Lophotrochozoa</taxon>
        <taxon>Mollusca</taxon>
        <taxon>Bivalvia</taxon>
        <taxon>Autobranchia</taxon>
        <taxon>Pteriomorphia</taxon>
        <taxon>Ostreida</taxon>
        <taxon>Ostreoidea</taxon>
        <taxon>Ostreidae</taxon>
        <taxon>Crassostrea</taxon>
    </lineage>
</organism>
<accession>A0A8B8AKB4</accession>
<dbReference type="GeneID" id="111103207"/>
<keyword evidence="2" id="KW-1185">Reference proteome</keyword>
<dbReference type="Proteomes" id="UP000694844">
    <property type="component" value="Chromosome 7"/>
</dbReference>
<feature type="region of interest" description="Disordered" evidence="1">
    <location>
        <begin position="19"/>
        <end position="52"/>
    </location>
</feature>
<dbReference type="KEGG" id="cvn:111103207"/>
<sequence>MSIIAKRNYSLTTRRSSLCESLQNRRRSSITTETPQNRRRSSVTTEPVQHQRLSIKTEPLQQNSDRLETIQHVHNRRQLFHDREKVINESGESRISGEGEGSEPPQTNGVMAYPQLLIAVAKNSFPEVAMAVQDVLKNQEPILNLQKRDLYLEAVRTRNVPIIREVMVSIRPCALFPKHYKFTVMMESISAGDPDVVDVVCKMLLPRSKLAKEDTVRILDGALAIDNQRILVSICASLKTKRLVERDHAYRLLLKAVESKDLVTVLHILRAIRPRRKLTFQQKSYLLQTSVDSCKLEIVNMILRMCGKIPSDEITNCLIQAVKSTPDIFLHLIHKLKPKLSESSLDNLLNNAYVIEGNYSLTSHIIKHYPPPPNIAHKFLQLFIRDSTEVLIPSILVHVNKLTNEEVQHICGLSLKTCSNLFRFFTGTHDCPRETISEIIMDHLQDWNPGGSCVRSCQTRLSPGLSDTLVQVLKSLQFSESNILKNLYLNCAKSGNSHALGLLNNSEWVNREKCILDALENLLCHSSHSGPIEVLLHSHSTPTKEFIARLEVLTKNSRADKRLIAAVQKYTSTWKYRESEI</sequence>
<evidence type="ECO:0000313" key="3">
    <source>
        <dbReference type="RefSeq" id="XP_022291987.1"/>
    </source>
</evidence>
<dbReference type="RefSeq" id="XP_022291988.1">
    <property type="nucleotide sequence ID" value="XM_022436280.1"/>
</dbReference>
<evidence type="ECO:0000313" key="4">
    <source>
        <dbReference type="RefSeq" id="XP_022291988.1"/>
    </source>
</evidence>
<proteinExistence type="predicted"/>